<dbReference type="Proteomes" id="UP000308197">
    <property type="component" value="Unassembled WGS sequence"/>
</dbReference>
<feature type="region of interest" description="Disordered" evidence="1">
    <location>
        <begin position="1"/>
        <end position="91"/>
    </location>
</feature>
<accession>A0A5C3Q1I3</accession>
<dbReference type="AlphaFoldDB" id="A0A5C3Q1I3"/>
<dbReference type="InParanoid" id="A0A5C3Q1I3"/>
<name>A0A5C3Q1I3_9APHY</name>
<feature type="compositionally biased region" description="Pro residues" evidence="1">
    <location>
        <begin position="19"/>
        <end position="29"/>
    </location>
</feature>
<feature type="transmembrane region" description="Helical" evidence="2">
    <location>
        <begin position="187"/>
        <end position="207"/>
    </location>
</feature>
<keyword evidence="4" id="KW-1185">Reference proteome</keyword>
<protein>
    <submittedName>
        <fullName evidence="3">Uncharacterized protein</fullName>
    </submittedName>
</protein>
<keyword evidence="2" id="KW-1133">Transmembrane helix</keyword>
<feature type="transmembrane region" description="Helical" evidence="2">
    <location>
        <begin position="227"/>
        <end position="246"/>
    </location>
</feature>
<evidence type="ECO:0000313" key="3">
    <source>
        <dbReference type="EMBL" id="TFK94048.1"/>
    </source>
</evidence>
<dbReference type="EMBL" id="ML210973">
    <property type="protein sequence ID" value="TFK94048.1"/>
    <property type="molecule type" value="Genomic_DNA"/>
</dbReference>
<evidence type="ECO:0000256" key="2">
    <source>
        <dbReference type="SAM" id="Phobius"/>
    </source>
</evidence>
<keyword evidence="2" id="KW-0472">Membrane</keyword>
<organism evidence="3 4">
    <name type="scientific">Polyporus arcularius HHB13444</name>
    <dbReference type="NCBI Taxonomy" id="1314778"/>
    <lineage>
        <taxon>Eukaryota</taxon>
        <taxon>Fungi</taxon>
        <taxon>Dikarya</taxon>
        <taxon>Basidiomycota</taxon>
        <taxon>Agaricomycotina</taxon>
        <taxon>Agaricomycetes</taxon>
        <taxon>Polyporales</taxon>
        <taxon>Polyporaceae</taxon>
        <taxon>Polyporus</taxon>
    </lineage>
</organism>
<keyword evidence="2" id="KW-0812">Transmembrane</keyword>
<feature type="transmembrane region" description="Helical" evidence="2">
    <location>
        <begin position="100"/>
        <end position="121"/>
    </location>
</feature>
<reference evidence="3 4" key="1">
    <citation type="journal article" date="2019" name="Nat. Ecol. Evol.">
        <title>Megaphylogeny resolves global patterns of mushroom evolution.</title>
        <authorList>
            <person name="Varga T."/>
            <person name="Krizsan K."/>
            <person name="Foldi C."/>
            <person name="Dima B."/>
            <person name="Sanchez-Garcia M."/>
            <person name="Sanchez-Ramirez S."/>
            <person name="Szollosi G.J."/>
            <person name="Szarkandi J.G."/>
            <person name="Papp V."/>
            <person name="Albert L."/>
            <person name="Andreopoulos W."/>
            <person name="Angelini C."/>
            <person name="Antonin V."/>
            <person name="Barry K.W."/>
            <person name="Bougher N.L."/>
            <person name="Buchanan P."/>
            <person name="Buyck B."/>
            <person name="Bense V."/>
            <person name="Catcheside P."/>
            <person name="Chovatia M."/>
            <person name="Cooper J."/>
            <person name="Damon W."/>
            <person name="Desjardin D."/>
            <person name="Finy P."/>
            <person name="Geml J."/>
            <person name="Haridas S."/>
            <person name="Hughes K."/>
            <person name="Justo A."/>
            <person name="Karasinski D."/>
            <person name="Kautmanova I."/>
            <person name="Kiss B."/>
            <person name="Kocsube S."/>
            <person name="Kotiranta H."/>
            <person name="LaButti K.M."/>
            <person name="Lechner B.E."/>
            <person name="Liimatainen K."/>
            <person name="Lipzen A."/>
            <person name="Lukacs Z."/>
            <person name="Mihaltcheva S."/>
            <person name="Morgado L.N."/>
            <person name="Niskanen T."/>
            <person name="Noordeloos M.E."/>
            <person name="Ohm R.A."/>
            <person name="Ortiz-Santana B."/>
            <person name="Ovrebo C."/>
            <person name="Racz N."/>
            <person name="Riley R."/>
            <person name="Savchenko A."/>
            <person name="Shiryaev A."/>
            <person name="Soop K."/>
            <person name="Spirin V."/>
            <person name="Szebenyi C."/>
            <person name="Tomsovsky M."/>
            <person name="Tulloss R.E."/>
            <person name="Uehling J."/>
            <person name="Grigoriev I.V."/>
            <person name="Vagvolgyi C."/>
            <person name="Papp T."/>
            <person name="Martin F.M."/>
            <person name="Miettinen O."/>
            <person name="Hibbett D.S."/>
            <person name="Nagy L.G."/>
        </authorList>
    </citation>
    <scope>NUCLEOTIDE SEQUENCE [LARGE SCALE GENOMIC DNA]</scope>
    <source>
        <strain evidence="3 4">HHB13444</strain>
    </source>
</reference>
<evidence type="ECO:0000256" key="1">
    <source>
        <dbReference type="SAM" id="MobiDB-lite"/>
    </source>
</evidence>
<evidence type="ECO:0000313" key="4">
    <source>
        <dbReference type="Proteomes" id="UP000308197"/>
    </source>
</evidence>
<feature type="transmembrane region" description="Helical" evidence="2">
    <location>
        <begin position="144"/>
        <end position="167"/>
    </location>
</feature>
<sequence>MPVLVASTGTSDLLLPSLATPPPSHPPSPMRAHADLPLPFNTRSCPPPYTPSPHSDSSWDNDLEKGKGPHESQPPPSAAVTDAATNPDRPAAKLHPQHRLVVLVQCLIPLTSLYTALSFPFGTSSALLGTHILSWQWPAYADTLAWRFAFLPVLCGCALVGCFFAVLTILAPSPDEPAEPPSEARRFAGMVGFGAFVGLWAFAVGALALQDAPLDIPASFTPGRALAANATGLVVIGCVAFAYHAMCAHLSRARTTATAS</sequence>
<proteinExistence type="predicted"/>
<gene>
    <name evidence="3" type="ORF">K466DRAFT_580348</name>
</gene>